<dbReference type="PANTHER" id="PTHR12992">
    <property type="entry name" value="NUDIX HYDROLASE"/>
    <property type="match status" value="1"/>
</dbReference>
<dbReference type="Gene3D" id="3.90.79.10">
    <property type="entry name" value="Nucleoside Triphosphate Pyrophosphohydrolase"/>
    <property type="match status" value="1"/>
</dbReference>
<comment type="cofactor">
    <cofactor evidence="2">
        <name>Mg(2+)</name>
        <dbReference type="ChEBI" id="CHEBI:18420"/>
    </cofactor>
</comment>
<comment type="cofactor">
    <cofactor evidence="1">
        <name>Mn(2+)</name>
        <dbReference type="ChEBI" id="CHEBI:29035"/>
    </cofactor>
</comment>
<evidence type="ECO:0000256" key="1">
    <source>
        <dbReference type="ARBA" id="ARBA00001936"/>
    </source>
</evidence>
<dbReference type="InterPro" id="IPR015797">
    <property type="entry name" value="NUDIX_hydrolase-like_dom_sf"/>
</dbReference>
<dbReference type="PROSITE" id="PS51462">
    <property type="entry name" value="NUDIX"/>
    <property type="match status" value="1"/>
</dbReference>
<protein>
    <submittedName>
        <fullName evidence="8">NUDIX hydrolase</fullName>
    </submittedName>
</protein>
<name>A6TS98_ALKMQ</name>
<keyword evidence="4 8" id="KW-0378">Hydrolase</keyword>
<dbReference type="RefSeq" id="WP_012064034.1">
    <property type="nucleotide sequence ID" value="NC_009633.1"/>
</dbReference>
<dbReference type="eggNOG" id="COG0494">
    <property type="taxonomic scope" value="Bacteria"/>
</dbReference>
<dbReference type="PANTHER" id="PTHR12992:SF11">
    <property type="entry name" value="MITOCHONDRIAL COENZYME A DIPHOSPHATASE NUDT8"/>
    <property type="match status" value="1"/>
</dbReference>
<accession>A6TS98</accession>
<evidence type="ECO:0000256" key="6">
    <source>
        <dbReference type="ARBA" id="ARBA00023211"/>
    </source>
</evidence>
<dbReference type="InterPro" id="IPR020084">
    <property type="entry name" value="NUDIX_hydrolase_CS"/>
</dbReference>
<dbReference type="Pfam" id="PF00293">
    <property type="entry name" value="NUDIX"/>
    <property type="match status" value="1"/>
</dbReference>
<evidence type="ECO:0000256" key="2">
    <source>
        <dbReference type="ARBA" id="ARBA00001946"/>
    </source>
</evidence>
<keyword evidence="9" id="KW-1185">Reference proteome</keyword>
<keyword evidence="5" id="KW-0460">Magnesium</keyword>
<feature type="domain" description="Nudix hydrolase" evidence="7">
    <location>
        <begin position="19"/>
        <end position="155"/>
    </location>
</feature>
<gene>
    <name evidence="8" type="ordered locus">Amet_2916</name>
</gene>
<dbReference type="Proteomes" id="UP000001572">
    <property type="component" value="Chromosome"/>
</dbReference>
<dbReference type="CDD" id="cd03426">
    <property type="entry name" value="NUDIX_CoAse_Nudt7"/>
    <property type="match status" value="1"/>
</dbReference>
<organism evidence="8 9">
    <name type="scientific">Alkaliphilus metalliredigens (strain QYMF)</name>
    <dbReference type="NCBI Taxonomy" id="293826"/>
    <lineage>
        <taxon>Bacteria</taxon>
        <taxon>Bacillati</taxon>
        <taxon>Bacillota</taxon>
        <taxon>Clostridia</taxon>
        <taxon>Peptostreptococcales</taxon>
        <taxon>Natronincolaceae</taxon>
        <taxon>Alkaliphilus</taxon>
    </lineage>
</organism>
<evidence type="ECO:0000313" key="8">
    <source>
        <dbReference type="EMBL" id="ABR49066.1"/>
    </source>
</evidence>
<reference evidence="9" key="1">
    <citation type="journal article" date="2016" name="Genome Announc.">
        <title>Complete genome sequence of Alkaliphilus metalliredigens strain QYMF, an alkaliphilic and metal-reducing bacterium isolated from borax-contaminated leachate ponds.</title>
        <authorList>
            <person name="Hwang C."/>
            <person name="Copeland A."/>
            <person name="Lucas S."/>
            <person name="Lapidus A."/>
            <person name="Barry K."/>
            <person name="Detter J.C."/>
            <person name="Glavina Del Rio T."/>
            <person name="Hammon N."/>
            <person name="Israni S."/>
            <person name="Dalin E."/>
            <person name="Tice H."/>
            <person name="Pitluck S."/>
            <person name="Chertkov O."/>
            <person name="Brettin T."/>
            <person name="Bruce D."/>
            <person name="Han C."/>
            <person name="Schmutz J."/>
            <person name="Larimer F."/>
            <person name="Land M.L."/>
            <person name="Hauser L."/>
            <person name="Kyrpides N."/>
            <person name="Mikhailova N."/>
            <person name="Ye Q."/>
            <person name="Zhou J."/>
            <person name="Richardson P."/>
            <person name="Fields M.W."/>
        </authorList>
    </citation>
    <scope>NUCLEOTIDE SEQUENCE [LARGE SCALE GENOMIC DNA]</scope>
    <source>
        <strain evidence="9">QYMF</strain>
    </source>
</reference>
<evidence type="ECO:0000256" key="3">
    <source>
        <dbReference type="ARBA" id="ARBA00022723"/>
    </source>
</evidence>
<keyword evidence="6" id="KW-0464">Manganese</keyword>
<dbReference type="HOGENOM" id="CLU_040940_5_2_9"/>
<evidence type="ECO:0000256" key="4">
    <source>
        <dbReference type="ARBA" id="ARBA00022801"/>
    </source>
</evidence>
<proteinExistence type="predicted"/>
<dbReference type="PROSITE" id="PS00893">
    <property type="entry name" value="NUDIX_BOX"/>
    <property type="match status" value="1"/>
</dbReference>
<dbReference type="InterPro" id="IPR000086">
    <property type="entry name" value="NUDIX_hydrolase_dom"/>
</dbReference>
<dbReference type="AlphaFoldDB" id="A6TS98"/>
<evidence type="ECO:0000256" key="5">
    <source>
        <dbReference type="ARBA" id="ARBA00022842"/>
    </source>
</evidence>
<dbReference type="EMBL" id="CP000724">
    <property type="protein sequence ID" value="ABR49066.1"/>
    <property type="molecule type" value="Genomic_DNA"/>
</dbReference>
<dbReference type="InterPro" id="IPR045121">
    <property type="entry name" value="CoAse"/>
</dbReference>
<dbReference type="KEGG" id="amt:Amet_2916"/>
<dbReference type="GO" id="GO:0046872">
    <property type="term" value="F:metal ion binding"/>
    <property type="evidence" value="ECO:0007669"/>
    <property type="project" value="UniProtKB-KW"/>
</dbReference>
<dbReference type="SUPFAM" id="SSF55811">
    <property type="entry name" value="Nudix"/>
    <property type="match status" value="1"/>
</dbReference>
<keyword evidence="3" id="KW-0479">Metal-binding</keyword>
<evidence type="ECO:0000259" key="7">
    <source>
        <dbReference type="PROSITE" id="PS51462"/>
    </source>
</evidence>
<dbReference type="GO" id="GO:0010945">
    <property type="term" value="F:coenzyme A diphosphatase activity"/>
    <property type="evidence" value="ECO:0007669"/>
    <property type="project" value="InterPro"/>
</dbReference>
<evidence type="ECO:0000313" key="9">
    <source>
        <dbReference type="Proteomes" id="UP000001572"/>
    </source>
</evidence>
<sequence>MKKYAGIIEAFQKRNLAYEQHSSVLVPLIERDGELHVLFEVRSLQMNHQPGEICFPGGKIEKNEAPKEGALRETTEELNIKKDHIHIIGEIQPIITPFHMTIYSYCGILKDIAFEDIAFNPSEVHSLFTVPLRFLLEVTPLIHHVENKMYPKDDFPYHLIQSGRNYHWKTGDYEVYFYEYGDYMIWGITAKILNHFLKILKDY</sequence>